<evidence type="ECO:0000313" key="3">
    <source>
        <dbReference type="Proteomes" id="UP000606396"/>
    </source>
</evidence>
<dbReference type="Proteomes" id="UP000606396">
    <property type="component" value="Unassembled WGS sequence"/>
</dbReference>
<name>A0ABR8HAZ8_NOSPU</name>
<dbReference type="SUPFAM" id="SSF51735">
    <property type="entry name" value="NAD(P)-binding Rossmann-fold domains"/>
    <property type="match status" value="1"/>
</dbReference>
<dbReference type="InterPro" id="IPR002347">
    <property type="entry name" value="SDR_fam"/>
</dbReference>
<dbReference type="Pfam" id="PF13561">
    <property type="entry name" value="adh_short_C2"/>
    <property type="match status" value="1"/>
</dbReference>
<dbReference type="PRINTS" id="PR00081">
    <property type="entry name" value="GDHRDH"/>
</dbReference>
<gene>
    <name evidence="2" type="ORF">H6G94_16620</name>
</gene>
<accession>A0ABR8HAZ8</accession>
<comment type="similarity">
    <text evidence="1">Belongs to the short-chain dehydrogenases/reductases (SDR) family.</text>
</comment>
<reference evidence="2 3" key="1">
    <citation type="journal article" date="2020" name="ISME J.">
        <title>Comparative genomics reveals insights into cyanobacterial evolution and habitat adaptation.</title>
        <authorList>
            <person name="Chen M.Y."/>
            <person name="Teng W.K."/>
            <person name="Zhao L."/>
            <person name="Hu C.X."/>
            <person name="Zhou Y.K."/>
            <person name="Han B.P."/>
            <person name="Song L.R."/>
            <person name="Shu W.S."/>
        </authorList>
    </citation>
    <scope>NUCLEOTIDE SEQUENCE [LARGE SCALE GENOMIC DNA]</scope>
    <source>
        <strain evidence="2 3">FACHB-252</strain>
    </source>
</reference>
<dbReference type="PROSITE" id="PS00061">
    <property type="entry name" value="ADH_SHORT"/>
    <property type="match status" value="1"/>
</dbReference>
<keyword evidence="3" id="KW-1185">Reference proteome</keyword>
<organism evidence="2 3">
    <name type="scientific">Nostoc punctiforme FACHB-252</name>
    <dbReference type="NCBI Taxonomy" id="1357509"/>
    <lineage>
        <taxon>Bacteria</taxon>
        <taxon>Bacillati</taxon>
        <taxon>Cyanobacteriota</taxon>
        <taxon>Cyanophyceae</taxon>
        <taxon>Nostocales</taxon>
        <taxon>Nostocaceae</taxon>
        <taxon>Nostoc</taxon>
    </lineage>
</organism>
<dbReference type="Gene3D" id="3.40.50.720">
    <property type="entry name" value="NAD(P)-binding Rossmann-like Domain"/>
    <property type="match status" value="1"/>
</dbReference>
<protein>
    <submittedName>
        <fullName evidence="2">SDR family oxidoreductase</fullName>
    </submittedName>
</protein>
<dbReference type="InterPro" id="IPR036291">
    <property type="entry name" value="NAD(P)-bd_dom_sf"/>
</dbReference>
<dbReference type="InterPro" id="IPR050259">
    <property type="entry name" value="SDR"/>
</dbReference>
<evidence type="ECO:0000256" key="1">
    <source>
        <dbReference type="ARBA" id="ARBA00006484"/>
    </source>
</evidence>
<dbReference type="PANTHER" id="PTHR42879:SF2">
    <property type="entry name" value="3-OXOACYL-[ACYL-CARRIER-PROTEIN] REDUCTASE FABG"/>
    <property type="match status" value="1"/>
</dbReference>
<proteinExistence type="inferred from homology"/>
<dbReference type="NCBIfam" id="NF004778">
    <property type="entry name" value="PRK06124.1"/>
    <property type="match status" value="1"/>
</dbReference>
<comment type="caution">
    <text evidence="2">The sequence shown here is derived from an EMBL/GenBank/DDBJ whole genome shotgun (WGS) entry which is preliminary data.</text>
</comment>
<sequence length="255" mass="26840">MALSEFSLTGKVALVTGAGRGLGLEIAKLLAKAGACVIINGRNLERLNQAVAIIESIGGSVSSLPFDVTDEVAVQKAFAEIQEKHGCLDILVNNVGMRDRRGFFEFEMDAVRRLINADLIAPFNLSREAARLMIPKGEGRIINITSIAGQIADAGDAVYTTAKGGLEALTRTLAAELGVFGITVNAVAPGFFATESNADAVTDAKIAQWLQNRTSLGRWGNPQEIAGAVVFFASPAASYITGQVLAVDGGYLSHF</sequence>
<dbReference type="InterPro" id="IPR020904">
    <property type="entry name" value="Sc_DH/Rdtase_CS"/>
</dbReference>
<evidence type="ECO:0000313" key="2">
    <source>
        <dbReference type="EMBL" id="MBD2612874.1"/>
    </source>
</evidence>
<dbReference type="PANTHER" id="PTHR42879">
    <property type="entry name" value="3-OXOACYL-(ACYL-CARRIER-PROTEIN) REDUCTASE"/>
    <property type="match status" value="1"/>
</dbReference>
<dbReference type="PRINTS" id="PR00080">
    <property type="entry name" value="SDRFAMILY"/>
</dbReference>
<dbReference type="EMBL" id="JACJTC010000011">
    <property type="protein sequence ID" value="MBD2612874.1"/>
    <property type="molecule type" value="Genomic_DNA"/>
</dbReference>
<dbReference type="RefSeq" id="WP_190950310.1">
    <property type="nucleotide sequence ID" value="NZ_JACJTC010000011.1"/>
</dbReference>